<proteinExistence type="predicted"/>
<dbReference type="PANTHER" id="PTHR30363:SF44">
    <property type="entry name" value="AGA OPERON TRANSCRIPTIONAL REPRESSOR-RELATED"/>
    <property type="match status" value="1"/>
</dbReference>
<feature type="non-terminal residue" evidence="2">
    <location>
        <position position="1"/>
    </location>
</feature>
<dbReference type="SMART" id="SM01134">
    <property type="entry name" value="DeoRC"/>
    <property type="match status" value="1"/>
</dbReference>
<feature type="domain" description="DeoR-like transcriptional repressor C-terminal sensor" evidence="1">
    <location>
        <begin position="36"/>
        <end position="192"/>
    </location>
</feature>
<sequence>LSAHGEIVRSHGGAIYSKELSSTIFEPEYDYRAHSQTEEKRRVATVAAQQIKNGQSIILDSGSATLEVAKCIKDRTNLTVVTNDIRIGMELSNISGIKLVITGGVERKGFYTLIGPHAESLLEDLSVNTAILGAYAINESGISTVSLIQVGVKRKIIQAAQKVIIVADYSKFGTSVFARVCSLDEIDEIITDDKVDPKYREYLEKRGNLKITIA</sequence>
<dbReference type="InterPro" id="IPR037171">
    <property type="entry name" value="NagB/RpiA_transferase-like"/>
</dbReference>
<dbReference type="AlphaFoldDB" id="X1TC61"/>
<accession>X1TC61</accession>
<organism evidence="2">
    <name type="scientific">marine sediment metagenome</name>
    <dbReference type="NCBI Taxonomy" id="412755"/>
    <lineage>
        <taxon>unclassified sequences</taxon>
        <taxon>metagenomes</taxon>
        <taxon>ecological metagenomes</taxon>
    </lineage>
</organism>
<dbReference type="SUPFAM" id="SSF100950">
    <property type="entry name" value="NagB/RpiA/CoA transferase-like"/>
    <property type="match status" value="1"/>
</dbReference>
<dbReference type="Pfam" id="PF00455">
    <property type="entry name" value="DeoRC"/>
    <property type="match status" value="1"/>
</dbReference>
<protein>
    <recommendedName>
        <fullName evidence="1">DeoR-like transcriptional repressor C-terminal sensor domain-containing protein</fullName>
    </recommendedName>
</protein>
<dbReference type="PANTHER" id="PTHR30363">
    <property type="entry name" value="HTH-TYPE TRANSCRIPTIONAL REGULATOR SRLR-RELATED"/>
    <property type="match status" value="1"/>
</dbReference>
<dbReference type="InterPro" id="IPR050313">
    <property type="entry name" value="Carb_Metab_HTH_regulators"/>
</dbReference>
<comment type="caution">
    <text evidence="2">The sequence shown here is derived from an EMBL/GenBank/DDBJ whole genome shotgun (WGS) entry which is preliminary data.</text>
</comment>
<dbReference type="EMBL" id="BARW01033975">
    <property type="protein sequence ID" value="GAJ02918.1"/>
    <property type="molecule type" value="Genomic_DNA"/>
</dbReference>
<evidence type="ECO:0000259" key="1">
    <source>
        <dbReference type="Pfam" id="PF00455"/>
    </source>
</evidence>
<reference evidence="2" key="1">
    <citation type="journal article" date="2014" name="Front. Microbiol.">
        <title>High frequency of phylogenetically diverse reductive dehalogenase-homologous genes in deep subseafloor sedimentary metagenomes.</title>
        <authorList>
            <person name="Kawai M."/>
            <person name="Futagami T."/>
            <person name="Toyoda A."/>
            <person name="Takaki Y."/>
            <person name="Nishi S."/>
            <person name="Hori S."/>
            <person name="Arai W."/>
            <person name="Tsubouchi T."/>
            <person name="Morono Y."/>
            <person name="Uchiyama I."/>
            <person name="Ito T."/>
            <person name="Fujiyama A."/>
            <person name="Inagaki F."/>
            <person name="Takami H."/>
        </authorList>
    </citation>
    <scope>NUCLEOTIDE SEQUENCE</scope>
    <source>
        <strain evidence="2">Expedition CK06-06</strain>
    </source>
</reference>
<dbReference type="InterPro" id="IPR014036">
    <property type="entry name" value="DeoR-like_C"/>
</dbReference>
<name>X1TC61_9ZZZZ</name>
<dbReference type="Gene3D" id="3.40.50.1360">
    <property type="match status" value="1"/>
</dbReference>
<gene>
    <name evidence="2" type="ORF">S12H4_53384</name>
</gene>
<evidence type="ECO:0000313" key="2">
    <source>
        <dbReference type="EMBL" id="GAJ02918.1"/>
    </source>
</evidence>